<dbReference type="InterPro" id="IPR014729">
    <property type="entry name" value="Rossmann-like_a/b/a_fold"/>
</dbReference>
<gene>
    <name evidence="3" type="ORF">H9932_01305</name>
</gene>
<dbReference type="PANTHER" id="PTHR46553">
    <property type="entry name" value="ADENINE NUCLEOTIDE ALPHA HYDROLASES-LIKE SUPERFAMILY PROTEIN"/>
    <property type="match status" value="1"/>
</dbReference>
<sequence length="331" mass="34578">MSADDSTSPLLFDPAERHLGVLVGFDGSEQSVQALHYGATMAQGLGCRLTVVSAFTVPAPVYPNLASMPAVPEREARAAASRQIATAALSHLEGYPGEVALESVEGDAAGVLVELSATARLAVVGSRGRGGFLGRLLGSVSEALPAHAHCPTVVVPAGYEIPEGSGPERFTEPPSAEPVVVGLDSERSEVLITIAARAAAAAHAPLHLMQVLPPLDAWSASAQAMVSDQEFLERQREELAVLLGQEAARLQEHGPVASVTSSVEIGDPVSMLVKRSRTARLTVVGTRGRGRMLSALLGSVSRGLLERAEGPVMVVPDLDVSRIGHDPRRPR</sequence>
<dbReference type="Gene3D" id="3.40.50.620">
    <property type="entry name" value="HUPs"/>
    <property type="match status" value="2"/>
</dbReference>
<dbReference type="SUPFAM" id="SSF52402">
    <property type="entry name" value="Adenine nucleotide alpha hydrolases-like"/>
    <property type="match status" value="2"/>
</dbReference>
<reference evidence="3" key="2">
    <citation type="submission" date="2021-04" db="EMBL/GenBank/DDBJ databases">
        <authorList>
            <person name="Gilroy R."/>
        </authorList>
    </citation>
    <scope>NUCLEOTIDE SEQUENCE</scope>
    <source>
        <strain evidence="3">CHK130-7132</strain>
    </source>
</reference>
<evidence type="ECO:0000313" key="4">
    <source>
        <dbReference type="Proteomes" id="UP000823854"/>
    </source>
</evidence>
<accession>A0A9D2PYV2</accession>
<dbReference type="InterPro" id="IPR006015">
    <property type="entry name" value="Universal_stress_UspA"/>
</dbReference>
<evidence type="ECO:0000313" key="3">
    <source>
        <dbReference type="EMBL" id="HJC68301.1"/>
    </source>
</evidence>
<feature type="domain" description="UspA" evidence="2">
    <location>
        <begin position="21"/>
        <end position="156"/>
    </location>
</feature>
<dbReference type="AlphaFoldDB" id="A0A9D2PYV2"/>
<proteinExistence type="inferred from homology"/>
<dbReference type="InterPro" id="IPR006016">
    <property type="entry name" value="UspA"/>
</dbReference>
<dbReference type="EMBL" id="DWWC01000025">
    <property type="protein sequence ID" value="HJC68301.1"/>
    <property type="molecule type" value="Genomic_DNA"/>
</dbReference>
<organism evidence="3 4">
    <name type="scientific">Candidatus Brachybacterium intestinipullorum</name>
    <dbReference type="NCBI Taxonomy" id="2838512"/>
    <lineage>
        <taxon>Bacteria</taxon>
        <taxon>Bacillati</taxon>
        <taxon>Actinomycetota</taxon>
        <taxon>Actinomycetes</taxon>
        <taxon>Micrococcales</taxon>
        <taxon>Dermabacteraceae</taxon>
        <taxon>Brachybacterium</taxon>
    </lineage>
</organism>
<reference evidence="3" key="1">
    <citation type="journal article" date="2021" name="PeerJ">
        <title>Extensive microbial diversity within the chicken gut microbiome revealed by metagenomics and culture.</title>
        <authorList>
            <person name="Gilroy R."/>
            <person name="Ravi A."/>
            <person name="Getino M."/>
            <person name="Pursley I."/>
            <person name="Horton D.L."/>
            <person name="Alikhan N.F."/>
            <person name="Baker D."/>
            <person name="Gharbi K."/>
            <person name="Hall N."/>
            <person name="Watson M."/>
            <person name="Adriaenssens E.M."/>
            <person name="Foster-Nyarko E."/>
            <person name="Jarju S."/>
            <person name="Secka A."/>
            <person name="Antonio M."/>
            <person name="Oren A."/>
            <person name="Chaudhuri R.R."/>
            <person name="La Ragione R."/>
            <person name="Hildebrand F."/>
            <person name="Pallen M.J."/>
        </authorList>
    </citation>
    <scope>NUCLEOTIDE SEQUENCE</scope>
    <source>
        <strain evidence="3">CHK130-7132</strain>
    </source>
</reference>
<dbReference type="PRINTS" id="PR01438">
    <property type="entry name" value="UNVRSLSTRESS"/>
</dbReference>
<evidence type="ECO:0000256" key="1">
    <source>
        <dbReference type="ARBA" id="ARBA00008791"/>
    </source>
</evidence>
<feature type="domain" description="UspA" evidence="2">
    <location>
        <begin position="178"/>
        <end position="316"/>
    </location>
</feature>
<name>A0A9D2PYV2_9MICO</name>
<comment type="caution">
    <text evidence="3">The sequence shown here is derived from an EMBL/GenBank/DDBJ whole genome shotgun (WGS) entry which is preliminary data.</text>
</comment>
<dbReference type="Proteomes" id="UP000823854">
    <property type="component" value="Unassembled WGS sequence"/>
</dbReference>
<dbReference type="PANTHER" id="PTHR46553:SF3">
    <property type="entry name" value="ADENINE NUCLEOTIDE ALPHA HYDROLASES-LIKE SUPERFAMILY PROTEIN"/>
    <property type="match status" value="1"/>
</dbReference>
<dbReference type="Pfam" id="PF00582">
    <property type="entry name" value="Usp"/>
    <property type="match status" value="2"/>
</dbReference>
<comment type="similarity">
    <text evidence="1">Belongs to the universal stress protein A family.</text>
</comment>
<protein>
    <submittedName>
        <fullName evidence="3">Universal stress protein</fullName>
    </submittedName>
</protein>
<evidence type="ECO:0000259" key="2">
    <source>
        <dbReference type="Pfam" id="PF00582"/>
    </source>
</evidence>